<dbReference type="OrthoDB" id="539213at2759"/>
<evidence type="ECO:0000313" key="5">
    <source>
        <dbReference type="EMBL" id="OSX70475.1"/>
    </source>
</evidence>
<dbReference type="PROSITE" id="PS50297">
    <property type="entry name" value="ANK_REP_REGION"/>
    <property type="match status" value="1"/>
</dbReference>
<feature type="region of interest" description="Disordered" evidence="4">
    <location>
        <begin position="395"/>
        <end position="466"/>
    </location>
</feature>
<keyword evidence="6" id="KW-1185">Reference proteome</keyword>
<keyword evidence="2 3" id="KW-0040">ANK repeat</keyword>
<dbReference type="SUPFAM" id="SSF48403">
    <property type="entry name" value="Ankyrin repeat"/>
    <property type="match status" value="1"/>
</dbReference>
<dbReference type="Pfam" id="PF00023">
    <property type="entry name" value="Ank"/>
    <property type="match status" value="1"/>
</dbReference>
<dbReference type="Gene3D" id="1.25.40.20">
    <property type="entry name" value="Ankyrin repeat-containing domain"/>
    <property type="match status" value="1"/>
</dbReference>
<evidence type="ECO:0000256" key="1">
    <source>
        <dbReference type="ARBA" id="ARBA00022737"/>
    </source>
</evidence>
<feature type="repeat" description="ANK" evidence="3">
    <location>
        <begin position="220"/>
        <end position="252"/>
    </location>
</feature>
<organism evidence="5 6">
    <name type="scientific">Porphyra umbilicalis</name>
    <name type="common">Purple laver</name>
    <name type="synonym">Red alga</name>
    <dbReference type="NCBI Taxonomy" id="2786"/>
    <lineage>
        <taxon>Eukaryota</taxon>
        <taxon>Rhodophyta</taxon>
        <taxon>Bangiophyceae</taxon>
        <taxon>Bangiales</taxon>
        <taxon>Bangiaceae</taxon>
        <taxon>Porphyra</taxon>
    </lineage>
</organism>
<feature type="compositionally biased region" description="Basic residues" evidence="4">
    <location>
        <begin position="36"/>
        <end position="45"/>
    </location>
</feature>
<dbReference type="PANTHER" id="PTHR24126">
    <property type="entry name" value="ANKYRIN REPEAT, PH AND SEC7 DOMAIN CONTAINING PROTEIN SECG-RELATED"/>
    <property type="match status" value="1"/>
</dbReference>
<dbReference type="Proteomes" id="UP000218209">
    <property type="component" value="Unassembled WGS sequence"/>
</dbReference>
<dbReference type="InterPro" id="IPR002110">
    <property type="entry name" value="Ankyrin_rpt"/>
</dbReference>
<reference evidence="5 6" key="1">
    <citation type="submission" date="2017-03" db="EMBL/GenBank/DDBJ databases">
        <title>WGS assembly of Porphyra umbilicalis.</title>
        <authorList>
            <person name="Brawley S.H."/>
            <person name="Blouin N.A."/>
            <person name="Ficko-Blean E."/>
            <person name="Wheeler G.L."/>
            <person name="Lohr M."/>
            <person name="Goodson H.V."/>
            <person name="Jenkins J.W."/>
            <person name="Blaby-Haas C.E."/>
            <person name="Helliwell K.E."/>
            <person name="Chan C."/>
            <person name="Marriage T."/>
            <person name="Bhattacharya D."/>
            <person name="Klein A.S."/>
            <person name="Badis Y."/>
            <person name="Brodie J."/>
            <person name="Cao Y."/>
            <person name="Collen J."/>
            <person name="Dittami S.M."/>
            <person name="Gachon C.M."/>
            <person name="Green B.R."/>
            <person name="Karpowicz S."/>
            <person name="Kim J.W."/>
            <person name="Kudahl U."/>
            <person name="Lin S."/>
            <person name="Michel G."/>
            <person name="Mittag M."/>
            <person name="Olson B.J."/>
            <person name="Pangilinan J."/>
            <person name="Peng Y."/>
            <person name="Qiu H."/>
            <person name="Shu S."/>
            <person name="Singer J.T."/>
            <person name="Smith A.G."/>
            <person name="Sprecher B.N."/>
            <person name="Wagner V."/>
            <person name="Wang W."/>
            <person name="Wang Z.-Y."/>
            <person name="Yan J."/>
            <person name="Yarish C."/>
            <person name="Zoeuner-Riek S."/>
            <person name="Zhuang Y."/>
            <person name="Zou Y."/>
            <person name="Lindquist E.A."/>
            <person name="Grimwood J."/>
            <person name="Barry K."/>
            <person name="Rokhsar D.S."/>
            <person name="Schmutz J."/>
            <person name="Stiller J.W."/>
            <person name="Grossman A.R."/>
            <person name="Prochnik S.E."/>
        </authorList>
    </citation>
    <scope>NUCLEOTIDE SEQUENCE [LARGE SCALE GENOMIC DNA]</scope>
    <source>
        <strain evidence="5">4086291</strain>
    </source>
</reference>
<evidence type="ECO:0000256" key="2">
    <source>
        <dbReference type="ARBA" id="ARBA00023043"/>
    </source>
</evidence>
<evidence type="ECO:0000256" key="4">
    <source>
        <dbReference type="SAM" id="MobiDB-lite"/>
    </source>
</evidence>
<proteinExistence type="predicted"/>
<evidence type="ECO:0000313" key="6">
    <source>
        <dbReference type="Proteomes" id="UP000218209"/>
    </source>
</evidence>
<dbReference type="PROSITE" id="PS50088">
    <property type="entry name" value="ANK_REPEAT"/>
    <property type="match status" value="2"/>
</dbReference>
<sequence>MRKVGPCDGQGARARSDLANGRRLGPQRDPPLPRQRALRGQRAGRGHASVHEIPLARSCCAAQVPCEACPRALRVVKWCAVGRCGRESDPVSPAGTCTWRGCPHPLPLPCDSRLRLSHRIRFPRTAPSRPPQTCPFFFLFVAVHPSRGPVEPCRFYPQRAAAACMESDAAMVWHPPRSSGSAHRELVRCLNTPGLPEDAQRLQRLLADRPLLTRELVGLSMQPPLHVAARVGKPALVRVLLAAGADVDARGSCDMTPLCVAALTSNAATVRVLLDAGASVRSRTSSDEDMTPLLLAAEGGHPEVLAELLTHCTPADVAAVNAQRSTALMLAAANCQSAEIVRQLLAAGASVHPRLPDGRTAFMVAAEHCAPAAAASSAGGPPPGLPTAMKLLLAPQGAKPPPRSRCCGATPPPRGRRPIRPSPGPPRTGSGRWSRRSSTRAPPSPRGRPTAQQHYSLPRRTATSPS</sequence>
<feature type="repeat" description="ANK" evidence="3">
    <location>
        <begin position="253"/>
        <end position="285"/>
    </location>
</feature>
<protein>
    <submittedName>
        <fullName evidence="5">Uncharacterized protein</fullName>
    </submittedName>
</protein>
<gene>
    <name evidence="5" type="ORF">BU14_0745s0003</name>
</gene>
<dbReference type="EMBL" id="KV919251">
    <property type="protein sequence ID" value="OSX70475.1"/>
    <property type="molecule type" value="Genomic_DNA"/>
</dbReference>
<dbReference type="PANTHER" id="PTHR24126:SF14">
    <property type="entry name" value="ANK_REP_REGION DOMAIN-CONTAINING PROTEIN"/>
    <property type="match status" value="1"/>
</dbReference>
<feature type="region of interest" description="Disordered" evidence="4">
    <location>
        <begin position="1"/>
        <end position="45"/>
    </location>
</feature>
<evidence type="ECO:0000256" key="3">
    <source>
        <dbReference type="PROSITE-ProRule" id="PRU00023"/>
    </source>
</evidence>
<dbReference type="InterPro" id="IPR036770">
    <property type="entry name" value="Ankyrin_rpt-contain_sf"/>
</dbReference>
<dbReference type="AlphaFoldDB" id="A0A1X6NPH3"/>
<dbReference type="SMART" id="SM00248">
    <property type="entry name" value="ANK"/>
    <property type="match status" value="5"/>
</dbReference>
<accession>A0A1X6NPH3</accession>
<dbReference type="Pfam" id="PF12796">
    <property type="entry name" value="Ank_2"/>
    <property type="match status" value="1"/>
</dbReference>
<keyword evidence="1" id="KW-0677">Repeat</keyword>
<feature type="compositionally biased region" description="Polar residues" evidence="4">
    <location>
        <begin position="450"/>
        <end position="466"/>
    </location>
</feature>
<name>A0A1X6NPH3_PORUM</name>